<evidence type="ECO:0000256" key="8">
    <source>
        <dbReference type="SAM" id="Phobius"/>
    </source>
</evidence>
<dbReference type="PANTHER" id="PTHR16950">
    <property type="entry name" value="ZINC TRANSPORTER SLC39A7 HISTIDINE-RICH MEMBRANE PROTEIN KE4"/>
    <property type="match status" value="1"/>
</dbReference>
<comment type="subcellular location">
    <subcellularLocation>
        <location evidence="1">Membrane</location>
        <topology evidence="1">Multi-pass membrane protein</topology>
    </subcellularLocation>
</comment>
<dbReference type="Pfam" id="PF02535">
    <property type="entry name" value="Zip"/>
    <property type="match status" value="1"/>
</dbReference>
<keyword evidence="5 8" id="KW-0472">Membrane</keyword>
<dbReference type="GO" id="GO:0016020">
    <property type="term" value="C:membrane"/>
    <property type="evidence" value="ECO:0007669"/>
    <property type="project" value="UniProtKB-SubCell"/>
</dbReference>
<feature type="transmembrane region" description="Helical" evidence="8">
    <location>
        <begin position="222"/>
        <end position="243"/>
    </location>
</feature>
<proteinExistence type="inferred from homology"/>
<evidence type="ECO:0000313" key="9">
    <source>
        <dbReference type="EMBL" id="MDE45563.1"/>
    </source>
</evidence>
<evidence type="ECO:0000256" key="2">
    <source>
        <dbReference type="ARBA" id="ARBA00022448"/>
    </source>
</evidence>
<dbReference type="GO" id="GO:0005385">
    <property type="term" value="F:zinc ion transmembrane transporter activity"/>
    <property type="evidence" value="ECO:0007669"/>
    <property type="project" value="TreeGrafter"/>
</dbReference>
<organism evidence="9">
    <name type="scientific">Aceria tosichella</name>
    <name type="common">wheat curl mite</name>
    <dbReference type="NCBI Taxonomy" id="561515"/>
    <lineage>
        <taxon>Eukaryota</taxon>
        <taxon>Metazoa</taxon>
        <taxon>Ecdysozoa</taxon>
        <taxon>Arthropoda</taxon>
        <taxon>Chelicerata</taxon>
        <taxon>Arachnida</taxon>
        <taxon>Acari</taxon>
        <taxon>Acariformes</taxon>
        <taxon>Trombidiformes</taxon>
        <taxon>Prostigmata</taxon>
        <taxon>Eupodina</taxon>
        <taxon>Eriophyoidea</taxon>
        <taxon>Eriophyidae</taxon>
        <taxon>Eriophyinae</taxon>
        <taxon>Aceriini</taxon>
        <taxon>Aceria</taxon>
    </lineage>
</organism>
<name>A0A6G1S6J3_9ACAR</name>
<gene>
    <name evidence="9" type="primary">hke-4.2</name>
    <name evidence="9" type="ORF">g.1532</name>
</gene>
<comment type="similarity">
    <text evidence="6">Belongs to the ZIP transporter (TC 2.A.5) family. KE4/Catsup subfamily.</text>
</comment>
<keyword evidence="2" id="KW-0813">Transport</keyword>
<dbReference type="InterPro" id="IPR003689">
    <property type="entry name" value="ZIP"/>
</dbReference>
<accession>A0A6G1S6J3</accession>
<evidence type="ECO:0000256" key="5">
    <source>
        <dbReference type="ARBA" id="ARBA00023136"/>
    </source>
</evidence>
<dbReference type="GO" id="GO:0006882">
    <property type="term" value="P:intracellular zinc ion homeostasis"/>
    <property type="evidence" value="ECO:0007669"/>
    <property type="project" value="TreeGrafter"/>
</dbReference>
<protein>
    <submittedName>
        <fullName evidence="9">Histidine-rich membrane protein KE4 2</fullName>
    </submittedName>
</protein>
<evidence type="ECO:0000256" key="6">
    <source>
        <dbReference type="ARBA" id="ARBA00038485"/>
    </source>
</evidence>
<evidence type="ECO:0000256" key="7">
    <source>
        <dbReference type="SAM" id="MobiDB-lite"/>
    </source>
</evidence>
<feature type="compositionally biased region" description="Basic residues" evidence="7">
    <location>
        <begin position="67"/>
        <end position="91"/>
    </location>
</feature>
<evidence type="ECO:0000256" key="1">
    <source>
        <dbReference type="ARBA" id="ARBA00004141"/>
    </source>
</evidence>
<feature type="transmembrane region" description="Helical" evidence="8">
    <location>
        <begin position="282"/>
        <end position="301"/>
    </location>
</feature>
<feature type="compositionally biased region" description="Basic and acidic residues" evidence="7">
    <location>
        <begin position="92"/>
        <end position="102"/>
    </location>
</feature>
<reference evidence="9" key="1">
    <citation type="submission" date="2018-10" db="EMBL/GenBank/DDBJ databases">
        <title>Transcriptome assembly of Aceria tosichella (Wheat curl mite) Type 2.</title>
        <authorList>
            <person name="Scully E.D."/>
            <person name="Geib S.M."/>
            <person name="Palmer N.A."/>
            <person name="Gupta A.K."/>
            <person name="Sarath G."/>
            <person name="Tatineni S."/>
        </authorList>
    </citation>
    <scope>NUCLEOTIDE SEQUENCE</scope>
    <source>
        <strain evidence="9">LincolnNE</strain>
    </source>
</reference>
<feature type="region of interest" description="Disordered" evidence="7">
    <location>
        <begin position="61"/>
        <end position="102"/>
    </location>
</feature>
<keyword evidence="3 8" id="KW-0812">Transmembrane</keyword>
<dbReference type="PANTHER" id="PTHR16950:SF25">
    <property type="entry name" value="ZINC TRANSPORTER SLC39A7"/>
    <property type="match status" value="1"/>
</dbReference>
<evidence type="ECO:0000256" key="4">
    <source>
        <dbReference type="ARBA" id="ARBA00022989"/>
    </source>
</evidence>
<evidence type="ECO:0000256" key="3">
    <source>
        <dbReference type="ARBA" id="ARBA00022692"/>
    </source>
</evidence>
<dbReference type="AlphaFoldDB" id="A0A6G1S6J3"/>
<feature type="transmembrane region" description="Helical" evidence="8">
    <location>
        <begin position="249"/>
        <end position="270"/>
    </location>
</feature>
<feature type="region of interest" description="Disordered" evidence="7">
    <location>
        <begin position="130"/>
        <end position="154"/>
    </location>
</feature>
<keyword evidence="4 8" id="KW-1133">Transmembrane helix</keyword>
<dbReference type="EMBL" id="GGYP01000792">
    <property type="protein sequence ID" value="MDE45563.1"/>
    <property type="molecule type" value="Transcribed_RNA"/>
</dbReference>
<sequence length="302" mass="33503">MLADYSTYTYALASVTFISLAPVVVLLLLPIDNKVNLKKLLALAAGCLLGDAFLHLIPESSHSGGSHSHHDHHHDHHHHDHHHSHEHHHHEHEKQSHGHNHDHSVGIKVLAGIMMFFILEKYIYSIKSEPSSKSEKAKKKKNDDHHHHQGEDHGHIHASGILNLIADFLHNFTDGLAIGASFLSGTKLGLSTTFAIFLHEIPHEIGDYAILRQSGFSKTKAIWLQCVTAIGAVSGTVISLLIGSHDERANAWILPFTAGGFIYIATVHLIPQLKNSTFKQTVVELVCFVIGVSIMYMMSWLE</sequence>
<feature type="transmembrane region" description="Helical" evidence="8">
    <location>
        <begin position="6"/>
        <end position="28"/>
    </location>
</feature>